<gene>
    <name evidence="1" type="ORF">COMA2_120058</name>
</gene>
<evidence type="ECO:0000313" key="1">
    <source>
        <dbReference type="EMBL" id="CUS33080.1"/>
    </source>
</evidence>
<organism evidence="1 2">
    <name type="scientific">Candidatus Nitrospira nitrificans</name>
    <dbReference type="NCBI Taxonomy" id="1742973"/>
    <lineage>
        <taxon>Bacteria</taxon>
        <taxon>Pseudomonadati</taxon>
        <taxon>Nitrospirota</taxon>
        <taxon>Nitrospiria</taxon>
        <taxon>Nitrospirales</taxon>
        <taxon>Nitrospiraceae</taxon>
        <taxon>Nitrospira</taxon>
    </lineage>
</organism>
<sequence>MTVIGTFSSLIFTVMLAEVVALDARNENSDFGATVTLFLSAEKGGGVKVEKMTWSQAVRSVPILGLGSYAQTGPAVPQTPTARTSRRRFRRLTVMPLSLVVDDKVR</sequence>
<dbReference type="Proteomes" id="UP000198736">
    <property type="component" value="Unassembled WGS sequence"/>
</dbReference>
<evidence type="ECO:0000313" key="2">
    <source>
        <dbReference type="Proteomes" id="UP000198736"/>
    </source>
</evidence>
<reference evidence="2" key="1">
    <citation type="submission" date="2015-10" db="EMBL/GenBank/DDBJ databases">
        <authorList>
            <person name="Luecker S."/>
            <person name="Luecker S."/>
        </authorList>
    </citation>
    <scope>NUCLEOTIDE SEQUENCE [LARGE SCALE GENOMIC DNA]</scope>
</reference>
<protein>
    <submittedName>
        <fullName evidence="1">Uncharacterized protein</fullName>
    </submittedName>
</protein>
<dbReference type="EMBL" id="CZPZ01000004">
    <property type="protein sequence ID" value="CUS33080.1"/>
    <property type="molecule type" value="Genomic_DNA"/>
</dbReference>
<keyword evidence="2" id="KW-1185">Reference proteome</keyword>
<accession>A0A0S4L8X9</accession>
<dbReference type="STRING" id="1742973.COMA2_120058"/>
<dbReference type="AlphaFoldDB" id="A0A0S4L8X9"/>
<name>A0A0S4L8X9_9BACT</name>
<proteinExistence type="predicted"/>